<dbReference type="AlphaFoldDB" id="A0A7W7ZBL8"/>
<dbReference type="SMART" id="SM00332">
    <property type="entry name" value="PP2Cc"/>
    <property type="match status" value="1"/>
</dbReference>
<organism evidence="3 4">
    <name type="scientific">Granulicella aggregans</name>
    <dbReference type="NCBI Taxonomy" id="474949"/>
    <lineage>
        <taxon>Bacteria</taxon>
        <taxon>Pseudomonadati</taxon>
        <taxon>Acidobacteriota</taxon>
        <taxon>Terriglobia</taxon>
        <taxon>Terriglobales</taxon>
        <taxon>Acidobacteriaceae</taxon>
        <taxon>Granulicella</taxon>
    </lineage>
</organism>
<dbReference type="GO" id="GO:0004722">
    <property type="term" value="F:protein serine/threonine phosphatase activity"/>
    <property type="evidence" value="ECO:0007669"/>
    <property type="project" value="InterPro"/>
</dbReference>
<dbReference type="Gene3D" id="3.60.40.10">
    <property type="entry name" value="PPM-type phosphatase domain"/>
    <property type="match status" value="1"/>
</dbReference>
<gene>
    <name evidence="3" type="ORF">HDF16_001294</name>
</gene>
<keyword evidence="4" id="KW-1185">Reference proteome</keyword>
<dbReference type="SMART" id="SM00331">
    <property type="entry name" value="PP2C_SIG"/>
    <property type="match status" value="1"/>
</dbReference>
<dbReference type="SUPFAM" id="SSF81606">
    <property type="entry name" value="PP2C-like"/>
    <property type="match status" value="1"/>
</dbReference>
<reference evidence="3 4" key="1">
    <citation type="submission" date="2020-08" db="EMBL/GenBank/DDBJ databases">
        <title>Genomic Encyclopedia of Type Strains, Phase IV (KMG-V): Genome sequencing to study the core and pangenomes of soil and plant-associated prokaryotes.</title>
        <authorList>
            <person name="Whitman W."/>
        </authorList>
    </citation>
    <scope>NUCLEOTIDE SEQUENCE [LARGE SCALE GENOMIC DNA]</scope>
    <source>
        <strain evidence="3 4">M8UP14</strain>
    </source>
</reference>
<dbReference type="PROSITE" id="PS51746">
    <property type="entry name" value="PPM_2"/>
    <property type="match status" value="1"/>
</dbReference>
<feature type="transmembrane region" description="Helical" evidence="1">
    <location>
        <begin position="258"/>
        <end position="278"/>
    </location>
</feature>
<keyword evidence="1" id="KW-0812">Transmembrane</keyword>
<keyword evidence="1" id="KW-0472">Membrane</keyword>
<feature type="domain" description="PPM-type phosphatase" evidence="2">
    <location>
        <begin position="3"/>
        <end position="239"/>
    </location>
</feature>
<dbReference type="EMBL" id="JACHIP010000002">
    <property type="protein sequence ID" value="MBB5056609.1"/>
    <property type="molecule type" value="Genomic_DNA"/>
</dbReference>
<comment type="caution">
    <text evidence="3">The sequence shown here is derived from an EMBL/GenBank/DDBJ whole genome shotgun (WGS) entry which is preliminary data.</text>
</comment>
<evidence type="ECO:0000313" key="4">
    <source>
        <dbReference type="Proteomes" id="UP000540989"/>
    </source>
</evidence>
<dbReference type="CDD" id="cd00143">
    <property type="entry name" value="PP2Cc"/>
    <property type="match status" value="1"/>
</dbReference>
<dbReference type="InterPro" id="IPR001932">
    <property type="entry name" value="PPM-type_phosphatase-like_dom"/>
</dbReference>
<keyword evidence="1" id="KW-1133">Transmembrane helix</keyword>
<dbReference type="PANTHER" id="PTHR47992">
    <property type="entry name" value="PROTEIN PHOSPHATASE"/>
    <property type="match status" value="1"/>
</dbReference>
<evidence type="ECO:0000313" key="3">
    <source>
        <dbReference type="EMBL" id="MBB5056609.1"/>
    </source>
</evidence>
<dbReference type="InterPro" id="IPR015655">
    <property type="entry name" value="PP2C"/>
</dbReference>
<dbReference type="Proteomes" id="UP000540989">
    <property type="component" value="Unassembled WGS sequence"/>
</dbReference>
<accession>A0A7W7ZBL8</accession>
<dbReference type="Pfam" id="PF13672">
    <property type="entry name" value="PP2C_2"/>
    <property type="match status" value="1"/>
</dbReference>
<evidence type="ECO:0000259" key="2">
    <source>
        <dbReference type="PROSITE" id="PS51746"/>
    </source>
</evidence>
<sequence length="281" mass="29836">MAESSLRSHPGLVREENQDRVDCFGVPLGELFFVFDGVGGHTGGSRAASLGRDEYRRFLAKVRAGSDPADSLQQATMWVNARLADARLAGPAGMQEMASTVALVLLAEHKAYVGHIGDSRVYRARRGVCEILTEDHSVVQRMINQGILSSEQARSHPNASILTRSLGQPKGQMDVSAHGIETDDLLLICSDGLWGYTSPEQLEEILSRGGSTASIADRLLELALAGGGGDNISIALVKIGEAPAKGGGFLKRFGRGRLYTLLAVTALLAGAAVCVAVWGPW</sequence>
<evidence type="ECO:0000256" key="1">
    <source>
        <dbReference type="SAM" id="Phobius"/>
    </source>
</evidence>
<protein>
    <submittedName>
        <fullName evidence="3">Serine/threonine protein phosphatase PrpC</fullName>
    </submittedName>
</protein>
<proteinExistence type="predicted"/>
<name>A0A7W7ZBL8_9BACT</name>
<dbReference type="RefSeq" id="WP_184214659.1">
    <property type="nucleotide sequence ID" value="NZ_JACHIP010000002.1"/>
</dbReference>
<dbReference type="InterPro" id="IPR036457">
    <property type="entry name" value="PPM-type-like_dom_sf"/>
</dbReference>